<dbReference type="EMBL" id="CP030261">
    <property type="protein sequence ID" value="AXB55720.1"/>
    <property type="molecule type" value="Genomic_DNA"/>
</dbReference>
<dbReference type="KEGG" id="ffl:HYN86_03535"/>
<dbReference type="Proteomes" id="UP000251561">
    <property type="component" value="Chromosome"/>
</dbReference>
<protein>
    <submittedName>
        <fullName evidence="1">Uncharacterized protein</fullName>
    </submittedName>
</protein>
<organism evidence="1 2">
    <name type="scientific">Flavobacterium fluviale</name>
    <dbReference type="NCBI Taxonomy" id="2249356"/>
    <lineage>
        <taxon>Bacteria</taxon>
        <taxon>Pseudomonadati</taxon>
        <taxon>Bacteroidota</taxon>
        <taxon>Flavobacteriia</taxon>
        <taxon>Flavobacteriales</taxon>
        <taxon>Flavobacteriaceae</taxon>
        <taxon>Flavobacterium</taxon>
    </lineage>
</organism>
<evidence type="ECO:0000313" key="2">
    <source>
        <dbReference type="Proteomes" id="UP000251561"/>
    </source>
</evidence>
<gene>
    <name evidence="1" type="ORF">HYN86_03535</name>
</gene>
<accession>A0A344LP78</accession>
<name>A0A344LP78_9FLAO</name>
<dbReference type="AlphaFoldDB" id="A0A344LP78"/>
<sequence>MFFYFLPQINEDSKGFFFSLADFAHHADSNLFNHFNLWLNILFSNNMLDALQCISTNYA</sequence>
<reference evidence="1 2" key="1">
    <citation type="submission" date="2018-06" db="EMBL/GenBank/DDBJ databases">
        <title>Genome sequencing of Flavobacterium.</title>
        <authorList>
            <person name="Baek M.-G."/>
            <person name="Yi H."/>
        </authorList>
    </citation>
    <scope>NUCLEOTIDE SEQUENCE [LARGE SCALE GENOMIC DNA]</scope>
    <source>
        <strain evidence="1 2">HYN0086</strain>
    </source>
</reference>
<evidence type="ECO:0000313" key="1">
    <source>
        <dbReference type="EMBL" id="AXB55720.1"/>
    </source>
</evidence>
<proteinExistence type="predicted"/>
<keyword evidence="2" id="KW-1185">Reference proteome</keyword>